<proteinExistence type="predicted"/>
<accession>A0ABX4BSS2</accession>
<keyword evidence="1" id="KW-0812">Transmembrane</keyword>
<evidence type="ECO:0000313" key="3">
    <source>
        <dbReference type="Proteomes" id="UP000198382"/>
    </source>
</evidence>
<organism evidence="2 3">
    <name type="scientific">Flavobacterium frigidimaris</name>
    <dbReference type="NCBI Taxonomy" id="262320"/>
    <lineage>
        <taxon>Bacteria</taxon>
        <taxon>Pseudomonadati</taxon>
        <taxon>Bacteroidota</taxon>
        <taxon>Flavobacteriia</taxon>
        <taxon>Flavobacteriales</taxon>
        <taxon>Flavobacteriaceae</taxon>
        <taxon>Flavobacterium</taxon>
    </lineage>
</organism>
<dbReference type="Proteomes" id="UP000198382">
    <property type="component" value="Unassembled WGS sequence"/>
</dbReference>
<feature type="transmembrane region" description="Helical" evidence="1">
    <location>
        <begin position="16"/>
        <end position="36"/>
    </location>
</feature>
<sequence>MTIFKILLKKDNKKPFAATNGFFMLILDVPIFLLNIETHNFITLHLCIVNFKDLIKIGVFYYFK</sequence>
<gene>
    <name evidence="2" type="ORF">B0A65_06645</name>
</gene>
<evidence type="ECO:0000256" key="1">
    <source>
        <dbReference type="SAM" id="Phobius"/>
    </source>
</evidence>
<protein>
    <submittedName>
        <fullName evidence="2">Uncharacterized protein</fullName>
    </submittedName>
</protein>
<keyword evidence="3" id="KW-1185">Reference proteome</keyword>
<name>A0ABX4BSS2_FLAFR</name>
<reference evidence="2 3" key="1">
    <citation type="submission" date="2016-11" db="EMBL/GenBank/DDBJ databases">
        <title>Whole genomes of Flavobacteriaceae.</title>
        <authorList>
            <person name="Stine C."/>
            <person name="Li C."/>
            <person name="Tadesse D."/>
        </authorList>
    </citation>
    <scope>NUCLEOTIDE SEQUENCE [LARGE SCALE GENOMIC DNA]</scope>
    <source>
        <strain evidence="2 3">DSM 15937</strain>
    </source>
</reference>
<evidence type="ECO:0000313" key="2">
    <source>
        <dbReference type="EMBL" id="OXA80307.1"/>
    </source>
</evidence>
<dbReference type="EMBL" id="MUGV01000013">
    <property type="protein sequence ID" value="OXA80307.1"/>
    <property type="molecule type" value="Genomic_DNA"/>
</dbReference>
<comment type="caution">
    <text evidence="2">The sequence shown here is derived from an EMBL/GenBank/DDBJ whole genome shotgun (WGS) entry which is preliminary data.</text>
</comment>
<keyword evidence="1" id="KW-0472">Membrane</keyword>
<feature type="transmembrane region" description="Helical" evidence="1">
    <location>
        <begin position="42"/>
        <end position="63"/>
    </location>
</feature>
<keyword evidence="1" id="KW-1133">Transmembrane helix</keyword>